<name>A0A5P2US94_9ACTN</name>
<sequence>MTQDTGTGTPLVVIAYDPQGGGAAALAAAARDGAGEEGVRAVLADVAAMGEDGWALLDEADGIVFGAPAHANGASAAFRGFAEESSGRWAARVWADKAASGFATPGHPSGGELGALRYFSVLASQHGMHWVDLDLPPACLSPSGAGAGSAFGPGSLSGFGPGSGPGAAGAAACGAALVEARETVRHLGRRVAQVARLLRARDTGTAPPGVLAG</sequence>
<protein>
    <submittedName>
        <fullName evidence="2">Flavodoxin family protein</fullName>
    </submittedName>
</protein>
<reference evidence="1" key="3">
    <citation type="submission" date="2020-09" db="EMBL/GenBank/DDBJ databases">
        <authorList>
            <person name="Sun Q."/>
            <person name="Ohkuma M."/>
        </authorList>
    </citation>
    <scope>NUCLEOTIDE SEQUENCE</scope>
    <source>
        <strain evidence="1">JCM 4834</strain>
    </source>
</reference>
<dbReference type="Gene3D" id="3.40.50.360">
    <property type="match status" value="1"/>
</dbReference>
<dbReference type="EMBL" id="CP023701">
    <property type="protein sequence ID" value="QEU79597.1"/>
    <property type="molecule type" value="Genomic_DNA"/>
</dbReference>
<evidence type="ECO:0000313" key="2">
    <source>
        <dbReference type="EMBL" id="QEU79597.1"/>
    </source>
</evidence>
<evidence type="ECO:0000313" key="1">
    <source>
        <dbReference type="EMBL" id="GGZ84895.1"/>
    </source>
</evidence>
<proteinExistence type="predicted"/>
<accession>A0A5P2US94</accession>
<dbReference type="EMBL" id="BMVX01000022">
    <property type="protein sequence ID" value="GGZ84895.1"/>
    <property type="molecule type" value="Genomic_DNA"/>
</dbReference>
<dbReference type="SUPFAM" id="SSF52218">
    <property type="entry name" value="Flavoproteins"/>
    <property type="match status" value="1"/>
</dbReference>
<reference evidence="2 3" key="2">
    <citation type="submission" date="2017-09" db="EMBL/GenBank/DDBJ databases">
        <authorList>
            <person name="Lee N."/>
            <person name="Cho B.-K."/>
        </authorList>
    </citation>
    <scope>NUCLEOTIDE SEQUENCE [LARGE SCALE GENOMIC DNA]</scope>
    <source>
        <strain evidence="2 3">ATCC 27467</strain>
    </source>
</reference>
<dbReference type="AlphaFoldDB" id="A0A5P2US94"/>
<dbReference type="Proteomes" id="UP000634660">
    <property type="component" value="Unassembled WGS sequence"/>
</dbReference>
<evidence type="ECO:0000313" key="3">
    <source>
        <dbReference type="Proteomes" id="UP000326831"/>
    </source>
</evidence>
<dbReference type="Proteomes" id="UP000326831">
    <property type="component" value="Chromosome"/>
</dbReference>
<keyword evidence="3" id="KW-1185">Reference proteome</keyword>
<dbReference type="KEGG" id="ssub:CP968_15805"/>
<dbReference type="InterPro" id="IPR029039">
    <property type="entry name" value="Flavoprotein-like_sf"/>
</dbReference>
<reference evidence="1" key="1">
    <citation type="journal article" date="2014" name="Int. J. Syst. Evol. Microbiol.">
        <title>Complete genome sequence of Corynebacterium casei LMG S-19264T (=DSM 44701T), isolated from a smear-ripened cheese.</title>
        <authorList>
            <consortium name="US DOE Joint Genome Institute (JGI-PGF)"/>
            <person name="Walter F."/>
            <person name="Albersmeier A."/>
            <person name="Kalinowski J."/>
            <person name="Ruckert C."/>
        </authorList>
    </citation>
    <scope>NUCLEOTIDE SEQUENCE</scope>
    <source>
        <strain evidence="1">JCM 4834</strain>
    </source>
</reference>
<dbReference type="OrthoDB" id="9801479at2"/>
<organism evidence="2 3">
    <name type="scientific">Streptomyces subrutilus</name>
    <dbReference type="NCBI Taxonomy" id="36818"/>
    <lineage>
        <taxon>Bacteria</taxon>
        <taxon>Bacillati</taxon>
        <taxon>Actinomycetota</taxon>
        <taxon>Actinomycetes</taxon>
        <taxon>Kitasatosporales</taxon>
        <taxon>Streptomycetaceae</taxon>
        <taxon>Streptomyces</taxon>
    </lineage>
</organism>
<dbReference type="RefSeq" id="WP_150518615.1">
    <property type="nucleotide sequence ID" value="NZ_BMVX01000022.1"/>
</dbReference>
<gene>
    <name evidence="2" type="ORF">CP968_15805</name>
    <name evidence="1" type="ORF">GCM10010371_50990</name>
</gene>